<proteinExistence type="inferred from homology"/>
<name>A0ABV6LKB8_9BACI</name>
<sequence length="320" mass="34877">MTAHLLAITIAYVLDYIWGDPKGRAHPVVWMGSMIALITSKCNKGRFRKGKGMIMTISVVVTVFAVAYAAVLFSYRWSTLAGVLVEGMLIWTTIAEKGLRQAANAVYEPLSNNQMEQARTKLSEIVGRDTHYLNEEGIVRGAVETVAENISDGVTAPLLFAFLGGAPLAAAYRAVNTCDSMVGYRQEPFTQFGWASARLDDIVNVIPSRLTAIVMIFVSSSVYCSKMEVLCNLPKEAVQHPSPNSGWGEAAAALLLGVQLGGVNYYFGEKSNRPTIGIPRTKLKASHIPSMNTLLQRTVFCWIILLWIGGGIRALAISWS</sequence>
<dbReference type="InterPro" id="IPR004485">
    <property type="entry name" value="Cobalamin_biosynth_CobD/CbiB"/>
</dbReference>
<dbReference type="HAMAP" id="MF_00024">
    <property type="entry name" value="CobD_CbiB"/>
    <property type="match status" value="1"/>
</dbReference>
<dbReference type="PANTHER" id="PTHR34308:SF1">
    <property type="entry name" value="COBALAMIN BIOSYNTHESIS PROTEIN CBIB"/>
    <property type="match status" value="1"/>
</dbReference>
<comment type="caution">
    <text evidence="9">Lacks conserved residue(s) required for the propagation of feature annotation.</text>
</comment>
<evidence type="ECO:0000313" key="10">
    <source>
        <dbReference type="EMBL" id="MFC0522733.1"/>
    </source>
</evidence>
<dbReference type="NCBIfam" id="TIGR00380">
    <property type="entry name" value="cobal_cbiB"/>
    <property type="match status" value="1"/>
</dbReference>
<keyword evidence="4 9" id="KW-1003">Cell membrane</keyword>
<comment type="caution">
    <text evidence="10">The sequence shown here is derived from an EMBL/GenBank/DDBJ whole genome shotgun (WGS) entry which is preliminary data.</text>
</comment>
<evidence type="ECO:0000256" key="6">
    <source>
        <dbReference type="ARBA" id="ARBA00022692"/>
    </source>
</evidence>
<feature type="transmembrane region" description="Helical" evidence="9">
    <location>
        <begin position="299"/>
        <end position="319"/>
    </location>
</feature>
<dbReference type="EMBL" id="JBHLTP010000003">
    <property type="protein sequence ID" value="MFC0522733.1"/>
    <property type="molecule type" value="Genomic_DNA"/>
</dbReference>
<reference evidence="10 11" key="1">
    <citation type="submission" date="2024-09" db="EMBL/GenBank/DDBJ databases">
        <authorList>
            <person name="Sun Q."/>
            <person name="Mori K."/>
        </authorList>
    </citation>
    <scope>NUCLEOTIDE SEQUENCE [LARGE SCALE GENOMIC DNA]</scope>
    <source>
        <strain evidence="10 11">NCAIM B.02529</strain>
    </source>
</reference>
<dbReference type="RefSeq" id="WP_377345261.1">
    <property type="nucleotide sequence ID" value="NZ_JBHLTP010000003.1"/>
</dbReference>
<keyword evidence="5 9" id="KW-0169">Cobalamin biosynthesis</keyword>
<organism evidence="10 11">
    <name type="scientific">Pontibacillus salicampi</name>
    <dbReference type="NCBI Taxonomy" id="1449801"/>
    <lineage>
        <taxon>Bacteria</taxon>
        <taxon>Bacillati</taxon>
        <taxon>Bacillota</taxon>
        <taxon>Bacilli</taxon>
        <taxon>Bacillales</taxon>
        <taxon>Bacillaceae</taxon>
        <taxon>Pontibacillus</taxon>
    </lineage>
</organism>
<dbReference type="PANTHER" id="PTHR34308">
    <property type="entry name" value="COBALAMIN BIOSYNTHESIS PROTEIN CBIB"/>
    <property type="match status" value="1"/>
</dbReference>
<protein>
    <recommendedName>
        <fullName evidence="9">Cobalamin biosynthesis protein CobD</fullName>
    </recommendedName>
</protein>
<evidence type="ECO:0000256" key="1">
    <source>
        <dbReference type="ARBA" id="ARBA00004651"/>
    </source>
</evidence>
<evidence type="ECO:0000256" key="2">
    <source>
        <dbReference type="ARBA" id="ARBA00004953"/>
    </source>
</evidence>
<evidence type="ECO:0000256" key="7">
    <source>
        <dbReference type="ARBA" id="ARBA00022989"/>
    </source>
</evidence>
<comment type="pathway">
    <text evidence="2 9">Cofactor biosynthesis; adenosylcobalamin biosynthesis.</text>
</comment>
<keyword evidence="7 9" id="KW-1133">Transmembrane helix</keyword>
<evidence type="ECO:0000256" key="5">
    <source>
        <dbReference type="ARBA" id="ARBA00022573"/>
    </source>
</evidence>
<keyword evidence="8 9" id="KW-0472">Membrane</keyword>
<evidence type="ECO:0000256" key="9">
    <source>
        <dbReference type="HAMAP-Rule" id="MF_00024"/>
    </source>
</evidence>
<comment type="subcellular location">
    <subcellularLocation>
        <location evidence="1 9">Cell membrane</location>
        <topology evidence="1 9">Multi-pass membrane protein</topology>
    </subcellularLocation>
</comment>
<gene>
    <name evidence="10" type="primary">cbiB</name>
    <name evidence="9" type="synonym">cobD</name>
    <name evidence="10" type="ORF">ACFFGV_03905</name>
</gene>
<keyword evidence="11" id="KW-1185">Reference proteome</keyword>
<evidence type="ECO:0000256" key="8">
    <source>
        <dbReference type="ARBA" id="ARBA00023136"/>
    </source>
</evidence>
<dbReference type="Pfam" id="PF03186">
    <property type="entry name" value="CobD_Cbib"/>
    <property type="match status" value="1"/>
</dbReference>
<accession>A0ABV6LKB8</accession>
<keyword evidence="6 9" id="KW-0812">Transmembrane</keyword>
<evidence type="ECO:0000313" key="11">
    <source>
        <dbReference type="Proteomes" id="UP001589836"/>
    </source>
</evidence>
<evidence type="ECO:0000256" key="3">
    <source>
        <dbReference type="ARBA" id="ARBA00006263"/>
    </source>
</evidence>
<evidence type="ECO:0000256" key="4">
    <source>
        <dbReference type="ARBA" id="ARBA00022475"/>
    </source>
</evidence>
<dbReference type="Proteomes" id="UP001589836">
    <property type="component" value="Unassembled WGS sequence"/>
</dbReference>
<comment type="function">
    <text evidence="9">Converts cobyric acid to cobinamide by the addition of aminopropanol on the F carboxylic group.</text>
</comment>
<comment type="similarity">
    <text evidence="3 9">Belongs to the CobD/CbiB family.</text>
</comment>
<feature type="transmembrane region" description="Helical" evidence="9">
    <location>
        <begin position="52"/>
        <end position="71"/>
    </location>
</feature>